<dbReference type="PROSITE" id="PS00135">
    <property type="entry name" value="TRYPSIN_SER"/>
    <property type="match status" value="1"/>
</dbReference>
<evidence type="ECO:0000313" key="8">
    <source>
        <dbReference type="EMBL" id="KAK0171883.1"/>
    </source>
</evidence>
<dbReference type="InterPro" id="IPR001254">
    <property type="entry name" value="Trypsin_dom"/>
</dbReference>
<dbReference type="InterPro" id="IPR033116">
    <property type="entry name" value="TRYPSIN_SER"/>
</dbReference>
<reference evidence="8" key="2">
    <citation type="submission" date="2023-03" db="EMBL/GenBank/DDBJ databases">
        <authorList>
            <person name="Inwood S.N."/>
            <person name="Skelly J.G."/>
            <person name="Guhlin J."/>
            <person name="Harrop T.W.R."/>
            <person name="Goldson S.G."/>
            <person name="Dearden P.K."/>
        </authorList>
    </citation>
    <scope>NUCLEOTIDE SEQUENCE</scope>
    <source>
        <strain evidence="8">Irish</strain>
        <tissue evidence="8">Whole body</tissue>
    </source>
</reference>
<dbReference type="PRINTS" id="PR00722">
    <property type="entry name" value="CHYMOTRYPSIN"/>
</dbReference>
<feature type="compositionally biased region" description="Low complexity" evidence="6">
    <location>
        <begin position="790"/>
        <end position="806"/>
    </location>
</feature>
<feature type="compositionally biased region" description="Low complexity" evidence="6">
    <location>
        <begin position="772"/>
        <end position="782"/>
    </location>
</feature>
<dbReference type="InterPro" id="IPR043504">
    <property type="entry name" value="Peptidase_S1_PA_chymotrypsin"/>
</dbReference>
<dbReference type="GO" id="GO:0004252">
    <property type="term" value="F:serine-type endopeptidase activity"/>
    <property type="evidence" value="ECO:0007669"/>
    <property type="project" value="InterPro"/>
</dbReference>
<reference evidence="8" key="1">
    <citation type="journal article" date="2023" name="bioRxiv">
        <title>Scaffold-level genome assemblies of two parasitoid biocontrol wasps reveal the parthenogenesis mechanism and an associated novel virus.</title>
        <authorList>
            <person name="Inwood S."/>
            <person name="Skelly J."/>
            <person name="Guhlin J."/>
            <person name="Harrop T."/>
            <person name="Goldson S."/>
            <person name="Dearden P."/>
        </authorList>
    </citation>
    <scope>NUCLEOTIDE SEQUENCE</scope>
    <source>
        <strain evidence="8">Irish</strain>
        <tissue evidence="8">Whole body</tissue>
    </source>
</reference>
<dbReference type="InterPro" id="IPR001314">
    <property type="entry name" value="Peptidase_S1A"/>
</dbReference>
<name>A0AA39FLX6_9HYME</name>
<keyword evidence="2 5" id="KW-0378">Hydrolase</keyword>
<dbReference type="Proteomes" id="UP001168990">
    <property type="component" value="Unassembled WGS sequence"/>
</dbReference>
<dbReference type="EMBL" id="JAQQBS010000002">
    <property type="protein sequence ID" value="KAK0171883.1"/>
    <property type="molecule type" value="Genomic_DNA"/>
</dbReference>
<feature type="region of interest" description="Disordered" evidence="6">
    <location>
        <begin position="592"/>
        <end position="637"/>
    </location>
</feature>
<evidence type="ECO:0000313" key="9">
    <source>
        <dbReference type="Proteomes" id="UP001168990"/>
    </source>
</evidence>
<dbReference type="InterPro" id="IPR018114">
    <property type="entry name" value="TRYPSIN_HIS"/>
</dbReference>
<dbReference type="PROSITE" id="PS50240">
    <property type="entry name" value="TRYPSIN_DOM"/>
    <property type="match status" value="1"/>
</dbReference>
<dbReference type="AlphaFoldDB" id="A0AA39FLX6"/>
<organism evidence="8 9">
    <name type="scientific">Microctonus aethiopoides</name>
    <dbReference type="NCBI Taxonomy" id="144406"/>
    <lineage>
        <taxon>Eukaryota</taxon>
        <taxon>Metazoa</taxon>
        <taxon>Ecdysozoa</taxon>
        <taxon>Arthropoda</taxon>
        <taxon>Hexapoda</taxon>
        <taxon>Insecta</taxon>
        <taxon>Pterygota</taxon>
        <taxon>Neoptera</taxon>
        <taxon>Endopterygota</taxon>
        <taxon>Hymenoptera</taxon>
        <taxon>Apocrita</taxon>
        <taxon>Ichneumonoidea</taxon>
        <taxon>Braconidae</taxon>
        <taxon>Euphorinae</taxon>
        <taxon>Microctonus</taxon>
    </lineage>
</organism>
<feature type="region of interest" description="Disordered" evidence="6">
    <location>
        <begin position="701"/>
        <end position="806"/>
    </location>
</feature>
<dbReference type="Pfam" id="PF00089">
    <property type="entry name" value="Trypsin"/>
    <property type="match status" value="1"/>
</dbReference>
<dbReference type="SUPFAM" id="SSF50494">
    <property type="entry name" value="Trypsin-like serine proteases"/>
    <property type="match status" value="1"/>
</dbReference>
<comment type="caution">
    <text evidence="8">The sequence shown here is derived from an EMBL/GenBank/DDBJ whole genome shotgun (WGS) entry which is preliminary data.</text>
</comment>
<proteinExistence type="predicted"/>
<protein>
    <recommendedName>
        <fullName evidence="7">Peptidase S1 domain-containing protein</fullName>
    </recommendedName>
</protein>
<feature type="compositionally biased region" description="Polar residues" evidence="6">
    <location>
        <begin position="623"/>
        <end position="637"/>
    </location>
</feature>
<evidence type="ECO:0000256" key="1">
    <source>
        <dbReference type="ARBA" id="ARBA00022670"/>
    </source>
</evidence>
<evidence type="ECO:0000259" key="7">
    <source>
        <dbReference type="PROSITE" id="PS50240"/>
    </source>
</evidence>
<feature type="domain" description="Peptidase S1" evidence="7">
    <location>
        <begin position="846"/>
        <end position="1088"/>
    </location>
</feature>
<dbReference type="GO" id="GO:0006508">
    <property type="term" value="P:proteolysis"/>
    <property type="evidence" value="ECO:0007669"/>
    <property type="project" value="UniProtKB-KW"/>
</dbReference>
<sequence>MYLTIPIAKLNISANGRKLFGGYQIVPKKCQPINPSKVNSNEPAICMFNYECSRRQGKVVGACMDGFLFGACCQLPSSSDFNYHSSEISPLIINEKLDHVPDIPILLKPDGTPVDDTIIDQRDTTSKPSSSSLHSTLPQISELEQNFPAFLGSQSIIDDLSMPVLLSHSESNNDIQEKKETISPSNPVITLLSPDQVLQIADPVDQLPGLFSQSFGPSNYSIAETVLINNNGSIVDDTNNPDDLFKPVNRSTTLSDYFINNEGNTATTKMLPVKYMNTEKFTESTTQPITTGELVRVPTINYEIQSGNKKHDDEYDREEIAINHIISILNGSTPNSSPKTPMRITTQYNSNNSPSINSWVTLDQTSMPSTNSETFPYAFYKPSTKPTNYYYYDSNFSSSTENGIQSVTTRPSYSNYYTTTNQKYVSPHDSSSSNYLYPNKPTTLQPAPTVIVLGPFDTNDDTTDFVTTPKSIVTNKLATSSVRPNSSNKKPNIGTTITHNISTIISTHDTATASATSNIISTSFVNFKLKDPSASNSISTQPDAITKKPTTIWTTLSTWSSKPSFQLKPGKPEVDWPQENLTPIHTLIFKTTQKPSTTSSGVDTDDGTPAPDDLSNFPPDRNPNLTNSTLTSQQEKPTIIETFNNTGYPVIELVSENEIPTPSFNEDDVLKNKVDDFVNKIVDSLQDNFQNLKDVVYTRKNTTSTPGYSTAATQKPPIKKPTAKPTGTRRPTVKRPNQSSKPSTIGSSSSAKPIKVTRLPKPTTPRPPGSVTTKKTTISTTTKRPKPTKKIATTVTQPSTTSTSSTTSEIILHDVASTESVEETPTRKPDFRSECGVRPMIKKGRVVGGKAANFGEWPWQVLVREATWLGLFTKNKCGGVLITENYVITAAHCQPGFLASLVAVFGEHDISGKLESRPSVTRNVKRVIVNRAYNPATFENDLALLELETPVNFDAHIVPICMPPDNADYTGTMATVTGWGRLKYNGGVPSILQEVQVPVMENSVCQEMFRTAGHSKRILDSFLCAGYANGQKDSCEGDSGGPLMIERPDGRYELAGTVSHGIKCAAPYLPGVYMRTTFFKPWLHSERTNDDNVKRMRGQFLSPTIYFPPIPLVAAQAAGIEKMQLRNSQIQYPSVSQPEQSCFVT</sequence>
<keyword evidence="1 5" id="KW-0645">Protease</keyword>
<gene>
    <name evidence="8" type="ORF">PV328_005276</name>
</gene>
<evidence type="ECO:0000256" key="5">
    <source>
        <dbReference type="RuleBase" id="RU363034"/>
    </source>
</evidence>
<dbReference type="FunFam" id="2.40.10.10:FF:000006">
    <property type="entry name" value="Serine proteinase stubble"/>
    <property type="match status" value="1"/>
</dbReference>
<dbReference type="Gene3D" id="2.40.10.10">
    <property type="entry name" value="Trypsin-like serine proteases"/>
    <property type="match status" value="1"/>
</dbReference>
<evidence type="ECO:0000256" key="2">
    <source>
        <dbReference type="ARBA" id="ARBA00022801"/>
    </source>
</evidence>
<keyword evidence="9" id="KW-1185">Reference proteome</keyword>
<keyword evidence="4" id="KW-1015">Disulfide bond</keyword>
<dbReference type="SMART" id="SM00020">
    <property type="entry name" value="Tryp_SPc"/>
    <property type="match status" value="1"/>
</dbReference>
<dbReference type="InterPro" id="IPR009003">
    <property type="entry name" value="Peptidase_S1_PA"/>
</dbReference>
<dbReference type="PROSITE" id="PS00134">
    <property type="entry name" value="TRYPSIN_HIS"/>
    <property type="match status" value="1"/>
</dbReference>
<dbReference type="CDD" id="cd00190">
    <property type="entry name" value="Tryp_SPc"/>
    <property type="match status" value="1"/>
</dbReference>
<dbReference type="PANTHER" id="PTHR24252">
    <property type="entry name" value="ACROSIN-RELATED"/>
    <property type="match status" value="1"/>
</dbReference>
<keyword evidence="3 5" id="KW-0720">Serine protease</keyword>
<evidence type="ECO:0000256" key="6">
    <source>
        <dbReference type="SAM" id="MobiDB-lite"/>
    </source>
</evidence>
<dbReference type="PANTHER" id="PTHR24252:SF28">
    <property type="entry name" value="TRANSMEMBRANE PROTEASE SERINE 11C ISOFORM X1"/>
    <property type="match status" value="1"/>
</dbReference>
<feature type="compositionally biased region" description="Low complexity" evidence="6">
    <location>
        <begin position="739"/>
        <end position="750"/>
    </location>
</feature>
<evidence type="ECO:0000256" key="3">
    <source>
        <dbReference type="ARBA" id="ARBA00022825"/>
    </source>
</evidence>
<evidence type="ECO:0000256" key="4">
    <source>
        <dbReference type="ARBA" id="ARBA00023157"/>
    </source>
</evidence>
<accession>A0AA39FLX6</accession>